<evidence type="ECO:0008006" key="4">
    <source>
        <dbReference type="Google" id="ProtNLM"/>
    </source>
</evidence>
<keyword evidence="3" id="KW-1185">Reference proteome</keyword>
<evidence type="ECO:0000313" key="2">
    <source>
        <dbReference type="EMBL" id="MCD2424991.1"/>
    </source>
</evidence>
<dbReference type="Proteomes" id="UP001199816">
    <property type="component" value="Unassembled WGS sequence"/>
</dbReference>
<name>A0ABS8PV98_9BACT</name>
<dbReference type="EMBL" id="JAJNEC010000006">
    <property type="protein sequence ID" value="MCD2424991.1"/>
    <property type="molecule type" value="Genomic_DNA"/>
</dbReference>
<protein>
    <recommendedName>
        <fullName evidence="4">Lipoprotein</fullName>
    </recommendedName>
</protein>
<sequence>MKAFKTVIGAALFALFLSGFASCTVSAYSRAPRHRVWVPGHWSPGYHGYKHWTRGHYEYR</sequence>
<dbReference type="RefSeq" id="WP_231007372.1">
    <property type="nucleotide sequence ID" value="NZ_JAJNEC010000006.1"/>
</dbReference>
<evidence type="ECO:0000313" key="3">
    <source>
        <dbReference type="Proteomes" id="UP001199816"/>
    </source>
</evidence>
<accession>A0ABS8PV98</accession>
<reference evidence="2 3" key="1">
    <citation type="submission" date="2021-11" db="EMBL/GenBank/DDBJ databases">
        <title>Genomic of Niabella pedocola.</title>
        <authorList>
            <person name="Wu T."/>
        </authorList>
    </citation>
    <scope>NUCLEOTIDE SEQUENCE [LARGE SCALE GENOMIC DNA]</scope>
    <source>
        <strain evidence="2 3">JCM 31011</strain>
    </source>
</reference>
<comment type="caution">
    <text evidence="2">The sequence shown here is derived from an EMBL/GenBank/DDBJ whole genome shotgun (WGS) entry which is preliminary data.</text>
</comment>
<dbReference type="PROSITE" id="PS51257">
    <property type="entry name" value="PROKAR_LIPOPROTEIN"/>
    <property type="match status" value="1"/>
</dbReference>
<proteinExistence type="predicted"/>
<feature type="chain" id="PRO_5046977928" description="Lipoprotein" evidence="1">
    <location>
        <begin position="22"/>
        <end position="60"/>
    </location>
</feature>
<organism evidence="2 3">
    <name type="scientific">Niabella pedocola</name>
    <dbReference type="NCBI Taxonomy" id="1752077"/>
    <lineage>
        <taxon>Bacteria</taxon>
        <taxon>Pseudomonadati</taxon>
        <taxon>Bacteroidota</taxon>
        <taxon>Chitinophagia</taxon>
        <taxon>Chitinophagales</taxon>
        <taxon>Chitinophagaceae</taxon>
        <taxon>Niabella</taxon>
    </lineage>
</organism>
<gene>
    <name evidence="2" type="ORF">LQ567_19560</name>
</gene>
<keyword evidence="1" id="KW-0732">Signal</keyword>
<feature type="signal peptide" evidence="1">
    <location>
        <begin position="1"/>
        <end position="21"/>
    </location>
</feature>
<evidence type="ECO:0000256" key="1">
    <source>
        <dbReference type="SAM" id="SignalP"/>
    </source>
</evidence>